<dbReference type="AlphaFoldDB" id="D3FSQ7"/>
<organism evidence="1 2">
    <name type="scientific">Alkalihalophilus pseudofirmus (strain ATCC BAA-2126 / JCM 17055 / OF4)</name>
    <name type="common">Bacillus pseudofirmus</name>
    <dbReference type="NCBI Taxonomy" id="398511"/>
    <lineage>
        <taxon>Bacteria</taxon>
        <taxon>Bacillati</taxon>
        <taxon>Bacillota</taxon>
        <taxon>Bacilli</taxon>
        <taxon>Bacillales</taxon>
        <taxon>Bacillaceae</taxon>
        <taxon>Alkalihalophilus</taxon>
    </lineage>
</organism>
<gene>
    <name evidence="1" type="ordered locus">BpOF4_18655</name>
</gene>
<name>D3FSQ7_ALKPO</name>
<sequence>MGRFNSFDSEFEGCGCGPVSPERHHHHHKPKKEKKKCEGCFCKEFKGETNVALAKLVIDDKNFVLDERDPFFSSPPLNICRITLIRIKDCCATFRIISRPGGSPCEGDNPNIQNYTFTTDCKNIVLYEEL</sequence>
<dbReference type="EMBL" id="CP001878">
    <property type="protein sequence ID" value="ADC51772.1"/>
    <property type="molecule type" value="Genomic_DNA"/>
</dbReference>
<keyword evidence="2" id="KW-1185">Reference proteome</keyword>
<proteinExistence type="predicted"/>
<evidence type="ECO:0000313" key="2">
    <source>
        <dbReference type="Proteomes" id="UP000001544"/>
    </source>
</evidence>
<accession>D3FSQ7</accession>
<dbReference type="KEGG" id="bpf:BpOF4_18655"/>
<dbReference type="RefSeq" id="WP_012959134.1">
    <property type="nucleotide sequence ID" value="NC_013791.2"/>
</dbReference>
<reference evidence="1 2" key="1">
    <citation type="journal article" date="2011" name="Environ. Microbiol.">
        <title>Genome of alkaliphilic Bacillus pseudofirmus OF4 reveals adaptations that support the ability to grow in an external pH range from 7.5 to 11.4.</title>
        <authorList>
            <person name="Janto B."/>
            <person name="Ahmed A."/>
            <person name="Ito M."/>
            <person name="Liu J."/>
            <person name="Hicks D.B."/>
            <person name="Pagni S."/>
            <person name="Fackelmayer O.J."/>
            <person name="Smith T.A."/>
            <person name="Earl J."/>
            <person name="Elbourne L.D."/>
            <person name="Hassan K."/>
            <person name="Paulsen I.T."/>
            <person name="Kolsto A.B."/>
            <person name="Tourasse N.J."/>
            <person name="Ehrlich G.D."/>
            <person name="Boissy R."/>
            <person name="Ivey D.M."/>
            <person name="Li G."/>
            <person name="Xue Y."/>
            <person name="Ma Y."/>
            <person name="Hu F.Z."/>
            <person name="Krulwich T.A."/>
        </authorList>
    </citation>
    <scope>NUCLEOTIDE SEQUENCE [LARGE SCALE GENOMIC DNA]</scope>
    <source>
        <strain evidence="2">ATCC BAA-2126 / JCM 17055 / OF4</strain>
    </source>
</reference>
<dbReference type="Proteomes" id="UP000001544">
    <property type="component" value="Chromosome"/>
</dbReference>
<dbReference type="HOGENOM" id="CLU_1933826_0_0_9"/>
<protein>
    <recommendedName>
        <fullName evidence="3">Spore coat protein Z</fullName>
    </recommendedName>
</protein>
<evidence type="ECO:0008006" key="3">
    <source>
        <dbReference type="Google" id="ProtNLM"/>
    </source>
</evidence>
<evidence type="ECO:0000313" key="1">
    <source>
        <dbReference type="EMBL" id="ADC51772.1"/>
    </source>
</evidence>